<keyword evidence="9 11" id="KW-0675">Receptor</keyword>
<dbReference type="PANTHER" id="PTHR45680">
    <property type="entry name" value="NUCLEAR HORMONE RECEPTOR FAMILY"/>
    <property type="match status" value="1"/>
</dbReference>
<dbReference type="SMART" id="SM00430">
    <property type="entry name" value="HOLI"/>
    <property type="match status" value="1"/>
</dbReference>
<evidence type="ECO:0000313" key="14">
    <source>
        <dbReference type="EMBL" id="CAI5452279.1"/>
    </source>
</evidence>
<dbReference type="InterPro" id="IPR035500">
    <property type="entry name" value="NHR-like_dom_sf"/>
</dbReference>
<comment type="subcellular location">
    <subcellularLocation>
        <location evidence="1 11">Nucleus</location>
    </subcellularLocation>
</comment>
<keyword evidence="3 11" id="KW-0479">Metal-binding</keyword>
<evidence type="ECO:0000259" key="12">
    <source>
        <dbReference type="PROSITE" id="PS51030"/>
    </source>
</evidence>
<dbReference type="GO" id="GO:0008270">
    <property type="term" value="F:zinc ion binding"/>
    <property type="evidence" value="ECO:0007669"/>
    <property type="project" value="UniProtKB-KW"/>
</dbReference>
<evidence type="ECO:0000256" key="4">
    <source>
        <dbReference type="ARBA" id="ARBA00022771"/>
    </source>
</evidence>
<dbReference type="AlphaFoldDB" id="A0A9P1IY00"/>
<dbReference type="GO" id="GO:0000978">
    <property type="term" value="F:RNA polymerase II cis-regulatory region sequence-specific DNA binding"/>
    <property type="evidence" value="ECO:0007669"/>
    <property type="project" value="InterPro"/>
</dbReference>
<dbReference type="EMBL" id="CANHGI010000005">
    <property type="protein sequence ID" value="CAI5452279.1"/>
    <property type="molecule type" value="Genomic_DNA"/>
</dbReference>
<evidence type="ECO:0000256" key="11">
    <source>
        <dbReference type="RuleBase" id="RU004334"/>
    </source>
</evidence>
<evidence type="ECO:0000259" key="13">
    <source>
        <dbReference type="PROSITE" id="PS51843"/>
    </source>
</evidence>
<evidence type="ECO:0000313" key="15">
    <source>
        <dbReference type="Proteomes" id="UP001152747"/>
    </source>
</evidence>
<dbReference type="PRINTS" id="PR00047">
    <property type="entry name" value="STROIDFINGER"/>
</dbReference>
<dbReference type="InterPro" id="IPR001628">
    <property type="entry name" value="Znf_hrmn_rcpt"/>
</dbReference>
<dbReference type="Gene3D" id="3.30.50.10">
    <property type="entry name" value="Erythroid Transcription Factor GATA-1, subunit A"/>
    <property type="match status" value="1"/>
</dbReference>
<sequence>MYSPSICSTSSDDLVNCQICFQSSHGNHFGVYSCRACAAFFRRAVVGSYKDIKCRQGDGKCHARMDGRFVCKKCRLDRCFEVGMTADKVQHDRDLISSTQSFVLARKRKMLSSIIPQSLQSFLGRPVFILACEPDLATSDRTYIDVKFLIDHASDLLENTVVKMPDSLKSMSGLHKLSYGLEQSRLPNDEIKLCTKIGKAECLLFWEHEFINCAKFLVYCDEFQQLPKNLKIQFLKSVWYTWIRLEKIAQTADIRKKSGESTKCMVTNEISVDYKDIELDITWFTNYKKEQLSYFLDPMECMFIENVVEPLLELDPSVQELTYMLCILSFRFGGKQMGGEIVNVAEKIIDNLSNDLHNHYILDMKIVNYAGRMTKMLKIVKTVEHDLYERMERAQLARIFDIFVIDFSHPEMFFGYQR</sequence>
<evidence type="ECO:0000256" key="3">
    <source>
        <dbReference type="ARBA" id="ARBA00022723"/>
    </source>
</evidence>
<dbReference type="InterPro" id="IPR013088">
    <property type="entry name" value="Znf_NHR/GATA"/>
</dbReference>
<reference evidence="14" key="1">
    <citation type="submission" date="2022-11" db="EMBL/GenBank/DDBJ databases">
        <authorList>
            <person name="Kikuchi T."/>
        </authorList>
    </citation>
    <scope>NUCLEOTIDE SEQUENCE</scope>
    <source>
        <strain evidence="14">PS1010</strain>
    </source>
</reference>
<dbReference type="InterPro" id="IPR000536">
    <property type="entry name" value="Nucl_hrmn_rcpt_lig-bd"/>
</dbReference>
<feature type="domain" description="NR LBD" evidence="13">
    <location>
        <begin position="166"/>
        <end position="416"/>
    </location>
</feature>
<evidence type="ECO:0000256" key="9">
    <source>
        <dbReference type="ARBA" id="ARBA00023170"/>
    </source>
</evidence>
<accession>A0A9P1IY00</accession>
<gene>
    <name evidence="14" type="ORF">CAMP_LOCUS14916</name>
</gene>
<dbReference type="GO" id="GO:0005634">
    <property type="term" value="C:nucleus"/>
    <property type="evidence" value="ECO:0007669"/>
    <property type="project" value="UniProtKB-SubCell"/>
</dbReference>
<dbReference type="SMART" id="SM00399">
    <property type="entry name" value="ZnF_C4"/>
    <property type="match status" value="1"/>
</dbReference>
<evidence type="ECO:0000256" key="7">
    <source>
        <dbReference type="ARBA" id="ARBA00023125"/>
    </source>
</evidence>
<evidence type="ECO:0000256" key="1">
    <source>
        <dbReference type="ARBA" id="ARBA00004123"/>
    </source>
</evidence>
<keyword evidence="8 11" id="KW-0804">Transcription</keyword>
<proteinExistence type="inferred from homology"/>
<dbReference type="SUPFAM" id="SSF57716">
    <property type="entry name" value="Glucocorticoid receptor-like (DNA-binding domain)"/>
    <property type="match status" value="1"/>
</dbReference>
<dbReference type="OrthoDB" id="5836960at2759"/>
<dbReference type="PROSITE" id="PS00031">
    <property type="entry name" value="NUCLEAR_REC_DBD_1"/>
    <property type="match status" value="1"/>
</dbReference>
<keyword evidence="10 11" id="KW-0539">Nucleus</keyword>
<dbReference type="Proteomes" id="UP001152747">
    <property type="component" value="Unassembled WGS sequence"/>
</dbReference>
<keyword evidence="5 11" id="KW-0862">Zinc</keyword>
<keyword evidence="6 11" id="KW-0805">Transcription regulation</keyword>
<feature type="domain" description="Nuclear receptor" evidence="12">
    <location>
        <begin position="14"/>
        <end position="91"/>
    </location>
</feature>
<dbReference type="Gene3D" id="1.10.565.10">
    <property type="entry name" value="Retinoid X Receptor"/>
    <property type="match status" value="1"/>
</dbReference>
<evidence type="ECO:0000256" key="6">
    <source>
        <dbReference type="ARBA" id="ARBA00023015"/>
    </source>
</evidence>
<name>A0A9P1IY00_9PELO</name>
<keyword evidence="7 11" id="KW-0238">DNA-binding</keyword>
<evidence type="ECO:0000256" key="5">
    <source>
        <dbReference type="ARBA" id="ARBA00022833"/>
    </source>
</evidence>
<comment type="similarity">
    <text evidence="2 11">Belongs to the nuclear hormone receptor family.</text>
</comment>
<dbReference type="SUPFAM" id="SSF48508">
    <property type="entry name" value="Nuclear receptor ligand-binding domain"/>
    <property type="match status" value="1"/>
</dbReference>
<evidence type="ECO:0000256" key="8">
    <source>
        <dbReference type="ARBA" id="ARBA00023163"/>
    </source>
</evidence>
<dbReference type="CDD" id="cd06960">
    <property type="entry name" value="NR_DBD_HNF4A"/>
    <property type="match status" value="1"/>
</dbReference>
<keyword evidence="4 11" id="KW-0863">Zinc-finger</keyword>
<dbReference type="PROSITE" id="PS51843">
    <property type="entry name" value="NR_LBD"/>
    <property type="match status" value="1"/>
</dbReference>
<dbReference type="InterPro" id="IPR051152">
    <property type="entry name" value="C.elegans_Orphan_NR"/>
</dbReference>
<dbReference type="GO" id="GO:0003700">
    <property type="term" value="F:DNA-binding transcription factor activity"/>
    <property type="evidence" value="ECO:0007669"/>
    <property type="project" value="InterPro"/>
</dbReference>
<comment type="caution">
    <text evidence="14">The sequence shown here is derived from an EMBL/GenBank/DDBJ whole genome shotgun (WGS) entry which is preliminary data.</text>
</comment>
<dbReference type="PROSITE" id="PS51030">
    <property type="entry name" value="NUCLEAR_REC_DBD_2"/>
    <property type="match status" value="1"/>
</dbReference>
<evidence type="ECO:0000256" key="10">
    <source>
        <dbReference type="ARBA" id="ARBA00023242"/>
    </source>
</evidence>
<organism evidence="14 15">
    <name type="scientific">Caenorhabditis angaria</name>
    <dbReference type="NCBI Taxonomy" id="860376"/>
    <lineage>
        <taxon>Eukaryota</taxon>
        <taxon>Metazoa</taxon>
        <taxon>Ecdysozoa</taxon>
        <taxon>Nematoda</taxon>
        <taxon>Chromadorea</taxon>
        <taxon>Rhabditida</taxon>
        <taxon>Rhabditina</taxon>
        <taxon>Rhabditomorpha</taxon>
        <taxon>Rhabditoidea</taxon>
        <taxon>Rhabditidae</taxon>
        <taxon>Peloderinae</taxon>
        <taxon>Caenorhabditis</taxon>
    </lineage>
</organism>
<keyword evidence="15" id="KW-1185">Reference proteome</keyword>
<protein>
    <submittedName>
        <fullName evidence="14">Uncharacterized protein</fullName>
    </submittedName>
</protein>
<dbReference type="PANTHER" id="PTHR45680:SF29">
    <property type="entry name" value="NUCLEAR HORMONE RECEPTOR FAMILY"/>
    <property type="match status" value="1"/>
</dbReference>
<evidence type="ECO:0000256" key="2">
    <source>
        <dbReference type="ARBA" id="ARBA00005993"/>
    </source>
</evidence>
<dbReference type="Pfam" id="PF00104">
    <property type="entry name" value="Hormone_recep"/>
    <property type="match status" value="1"/>
</dbReference>
<dbReference type="InterPro" id="IPR049636">
    <property type="entry name" value="HNF4-like_DBD"/>
</dbReference>
<dbReference type="Pfam" id="PF00105">
    <property type="entry name" value="zf-C4"/>
    <property type="match status" value="1"/>
</dbReference>